<evidence type="ECO:0000313" key="2">
    <source>
        <dbReference type="EMBL" id="THU85256.1"/>
    </source>
</evidence>
<sequence>MSRFSEHSDSQSRNTRTIDELSQVQSMARSSPSTRFRLGRLHAAVQQADNSDNNLDRTEAFDAIADILLGYTSFSDDTEVFHDMVAALDVLVERLPDTHPHKGALYDHYGHALLEHLRYHPTYSKTNRNALDDAITAYHRCVELTPKENFFLVDRLQKLVDASQDRFVRGCPCCL</sequence>
<name>A0A4S8L928_DENBC</name>
<organism evidence="2 3">
    <name type="scientific">Dendrothele bispora (strain CBS 962.96)</name>
    <dbReference type="NCBI Taxonomy" id="1314807"/>
    <lineage>
        <taxon>Eukaryota</taxon>
        <taxon>Fungi</taxon>
        <taxon>Dikarya</taxon>
        <taxon>Basidiomycota</taxon>
        <taxon>Agaricomycotina</taxon>
        <taxon>Agaricomycetes</taxon>
        <taxon>Agaricomycetidae</taxon>
        <taxon>Agaricales</taxon>
        <taxon>Agaricales incertae sedis</taxon>
        <taxon>Dendrothele</taxon>
    </lineage>
</organism>
<keyword evidence="3" id="KW-1185">Reference proteome</keyword>
<gene>
    <name evidence="2" type="ORF">K435DRAFT_869497</name>
</gene>
<dbReference type="AlphaFoldDB" id="A0A4S8L928"/>
<dbReference type="EMBL" id="ML179558">
    <property type="protein sequence ID" value="THU85256.1"/>
    <property type="molecule type" value="Genomic_DNA"/>
</dbReference>
<protein>
    <submittedName>
        <fullName evidence="2">Uncharacterized protein</fullName>
    </submittedName>
</protein>
<reference evidence="2 3" key="1">
    <citation type="journal article" date="2019" name="Nat. Ecol. Evol.">
        <title>Megaphylogeny resolves global patterns of mushroom evolution.</title>
        <authorList>
            <person name="Varga T."/>
            <person name="Krizsan K."/>
            <person name="Foldi C."/>
            <person name="Dima B."/>
            <person name="Sanchez-Garcia M."/>
            <person name="Sanchez-Ramirez S."/>
            <person name="Szollosi G.J."/>
            <person name="Szarkandi J.G."/>
            <person name="Papp V."/>
            <person name="Albert L."/>
            <person name="Andreopoulos W."/>
            <person name="Angelini C."/>
            <person name="Antonin V."/>
            <person name="Barry K.W."/>
            <person name="Bougher N.L."/>
            <person name="Buchanan P."/>
            <person name="Buyck B."/>
            <person name="Bense V."/>
            <person name="Catcheside P."/>
            <person name="Chovatia M."/>
            <person name="Cooper J."/>
            <person name="Damon W."/>
            <person name="Desjardin D."/>
            <person name="Finy P."/>
            <person name="Geml J."/>
            <person name="Haridas S."/>
            <person name="Hughes K."/>
            <person name="Justo A."/>
            <person name="Karasinski D."/>
            <person name="Kautmanova I."/>
            <person name="Kiss B."/>
            <person name="Kocsube S."/>
            <person name="Kotiranta H."/>
            <person name="LaButti K.M."/>
            <person name="Lechner B.E."/>
            <person name="Liimatainen K."/>
            <person name="Lipzen A."/>
            <person name="Lukacs Z."/>
            <person name="Mihaltcheva S."/>
            <person name="Morgado L.N."/>
            <person name="Niskanen T."/>
            <person name="Noordeloos M.E."/>
            <person name="Ohm R.A."/>
            <person name="Ortiz-Santana B."/>
            <person name="Ovrebo C."/>
            <person name="Racz N."/>
            <person name="Riley R."/>
            <person name="Savchenko A."/>
            <person name="Shiryaev A."/>
            <person name="Soop K."/>
            <person name="Spirin V."/>
            <person name="Szebenyi C."/>
            <person name="Tomsovsky M."/>
            <person name="Tulloss R.E."/>
            <person name="Uehling J."/>
            <person name="Grigoriev I.V."/>
            <person name="Vagvolgyi C."/>
            <person name="Papp T."/>
            <person name="Martin F.M."/>
            <person name="Miettinen O."/>
            <person name="Hibbett D.S."/>
            <person name="Nagy L.G."/>
        </authorList>
    </citation>
    <scope>NUCLEOTIDE SEQUENCE [LARGE SCALE GENOMIC DNA]</scope>
    <source>
        <strain evidence="2 3">CBS 962.96</strain>
    </source>
</reference>
<proteinExistence type="predicted"/>
<feature type="compositionally biased region" description="Basic and acidic residues" evidence="1">
    <location>
        <begin position="1"/>
        <end position="10"/>
    </location>
</feature>
<accession>A0A4S8L928</accession>
<evidence type="ECO:0000313" key="3">
    <source>
        <dbReference type="Proteomes" id="UP000297245"/>
    </source>
</evidence>
<feature type="compositionally biased region" description="Polar residues" evidence="1">
    <location>
        <begin position="11"/>
        <end position="33"/>
    </location>
</feature>
<dbReference type="Proteomes" id="UP000297245">
    <property type="component" value="Unassembled WGS sequence"/>
</dbReference>
<evidence type="ECO:0000256" key="1">
    <source>
        <dbReference type="SAM" id="MobiDB-lite"/>
    </source>
</evidence>
<feature type="region of interest" description="Disordered" evidence="1">
    <location>
        <begin position="1"/>
        <end position="33"/>
    </location>
</feature>